<organism evidence="1 2">
    <name type="scientific">Trichonephila clavipes</name>
    <name type="common">Golden silk orbweaver</name>
    <name type="synonym">Nephila clavipes</name>
    <dbReference type="NCBI Taxonomy" id="2585209"/>
    <lineage>
        <taxon>Eukaryota</taxon>
        <taxon>Metazoa</taxon>
        <taxon>Ecdysozoa</taxon>
        <taxon>Arthropoda</taxon>
        <taxon>Chelicerata</taxon>
        <taxon>Arachnida</taxon>
        <taxon>Araneae</taxon>
        <taxon>Araneomorphae</taxon>
        <taxon>Entelegynae</taxon>
        <taxon>Araneoidea</taxon>
        <taxon>Nephilidae</taxon>
        <taxon>Trichonephila</taxon>
    </lineage>
</organism>
<keyword evidence="2" id="KW-1185">Reference proteome</keyword>
<protein>
    <submittedName>
        <fullName evidence="1">Uncharacterized protein</fullName>
    </submittedName>
</protein>
<reference evidence="1" key="1">
    <citation type="submission" date="2020-08" db="EMBL/GenBank/DDBJ databases">
        <title>Multicomponent nature underlies the extraordinary mechanical properties of spider dragline silk.</title>
        <authorList>
            <person name="Kono N."/>
            <person name="Nakamura H."/>
            <person name="Mori M."/>
            <person name="Yoshida Y."/>
            <person name="Ohtoshi R."/>
            <person name="Malay A.D."/>
            <person name="Moran D.A.P."/>
            <person name="Tomita M."/>
            <person name="Numata K."/>
            <person name="Arakawa K."/>
        </authorList>
    </citation>
    <scope>NUCLEOTIDE SEQUENCE</scope>
</reference>
<proteinExistence type="predicted"/>
<dbReference type="AlphaFoldDB" id="A0A8X7BF87"/>
<accession>A0A8X7BF87</accession>
<gene>
    <name evidence="1" type="ORF">TNCV_4395661</name>
</gene>
<comment type="caution">
    <text evidence="1">The sequence shown here is derived from an EMBL/GenBank/DDBJ whole genome shotgun (WGS) entry which is preliminary data.</text>
</comment>
<dbReference type="Proteomes" id="UP000887159">
    <property type="component" value="Unassembled WGS sequence"/>
</dbReference>
<sequence length="134" mass="15214">MKIHWVAASGIVNVCDYTQTASETMDFRLEMIGQQYRLKAKPHGSPTVREVRNEYQRLDQHPLPTLVAIEKMFCDNVPDKRCLILITTINAQSLVTHSGDISIDSIINCIISSGIIIIIIKSQSRWSRHVSQHQ</sequence>
<evidence type="ECO:0000313" key="1">
    <source>
        <dbReference type="EMBL" id="GFY28232.1"/>
    </source>
</evidence>
<name>A0A8X7BF87_TRICX</name>
<evidence type="ECO:0000313" key="2">
    <source>
        <dbReference type="Proteomes" id="UP000887159"/>
    </source>
</evidence>
<dbReference type="EMBL" id="BMAU01021383">
    <property type="protein sequence ID" value="GFY28232.1"/>
    <property type="molecule type" value="Genomic_DNA"/>
</dbReference>